<dbReference type="InterPro" id="IPR005358">
    <property type="entry name" value="Puta_zinc/iron-chelating_dom"/>
</dbReference>
<dbReference type="Proteomes" id="UP000265955">
    <property type="component" value="Unassembled WGS sequence"/>
</dbReference>
<gene>
    <name evidence="1" type="ORF">D3871_29280</name>
</gene>
<protein>
    <submittedName>
        <fullName evidence="1">YkgJ family cysteine cluster protein</fullName>
    </submittedName>
</protein>
<dbReference type="RefSeq" id="WP_119772667.1">
    <property type="nucleotide sequence ID" value="NZ_QYUO01000003.1"/>
</dbReference>
<name>A0A3A3FGZ5_9BURK</name>
<organism evidence="1 2">
    <name type="scientific">Noviherbaspirillum saxi</name>
    <dbReference type="NCBI Taxonomy" id="2320863"/>
    <lineage>
        <taxon>Bacteria</taxon>
        <taxon>Pseudomonadati</taxon>
        <taxon>Pseudomonadota</taxon>
        <taxon>Betaproteobacteria</taxon>
        <taxon>Burkholderiales</taxon>
        <taxon>Oxalobacteraceae</taxon>
        <taxon>Noviherbaspirillum</taxon>
    </lineage>
</organism>
<keyword evidence="2" id="KW-1185">Reference proteome</keyword>
<evidence type="ECO:0000313" key="2">
    <source>
        <dbReference type="Proteomes" id="UP000265955"/>
    </source>
</evidence>
<evidence type="ECO:0000313" key="1">
    <source>
        <dbReference type="EMBL" id="RJF92676.1"/>
    </source>
</evidence>
<dbReference type="OrthoDB" id="9779822at2"/>
<sequence>MSIKSDFPHTWANMQKLERKIPVKLEREQGELPKRVRKISKTSPLKALQAIYEYVERYFAGAKNLVACQKGCANCCHGRIWIKQVEADLIADTYGVKVPRILEIMDDGTFPVRDSSRPCPFLSADQACTIYEVRPLVCRTHFNFEPTNELCQYENSNKPMPLLDRHKTIPGVLDAMEEVGQSHGGGGGDMRRYFGESRINVAANVFSASKPTRS</sequence>
<dbReference type="Pfam" id="PF03692">
    <property type="entry name" value="CxxCxxCC"/>
    <property type="match status" value="1"/>
</dbReference>
<comment type="caution">
    <text evidence="1">The sequence shown here is derived from an EMBL/GenBank/DDBJ whole genome shotgun (WGS) entry which is preliminary data.</text>
</comment>
<dbReference type="AlphaFoldDB" id="A0A3A3FGZ5"/>
<dbReference type="EMBL" id="QYUO01000003">
    <property type="protein sequence ID" value="RJF92676.1"/>
    <property type="molecule type" value="Genomic_DNA"/>
</dbReference>
<accession>A0A3A3FGZ5</accession>
<proteinExistence type="predicted"/>
<reference evidence="2" key="1">
    <citation type="submission" date="2018-09" db="EMBL/GenBank/DDBJ databases">
        <authorList>
            <person name="Zhu H."/>
        </authorList>
    </citation>
    <scope>NUCLEOTIDE SEQUENCE [LARGE SCALE GENOMIC DNA]</scope>
    <source>
        <strain evidence="2">K1R23-30</strain>
    </source>
</reference>